<dbReference type="RefSeq" id="WP_125480763.1">
    <property type="nucleotide sequence ID" value="NZ_RSFW01000017.1"/>
</dbReference>
<gene>
    <name evidence="4" type="ORF">EJA10_14610</name>
</gene>
<keyword evidence="1" id="KW-0749">Sporulation</keyword>
<sequence>MEKKSLAYHETMETHEVLNLKTVCLLKSKLMQGLCFDNDLKALMEKDVQQSIAAINELKDFYKGARTNYIE</sequence>
<dbReference type="Proteomes" id="UP000279911">
    <property type="component" value="Unassembled WGS sequence"/>
</dbReference>
<name>A0A3R9E830_9BACI</name>
<dbReference type="InterPro" id="IPR012347">
    <property type="entry name" value="Ferritin-like"/>
</dbReference>
<dbReference type="PANTHER" id="PTHR39183">
    <property type="entry name" value="SPORE COAT PROTEIN F-LIKE PROTEIN YHCQ"/>
    <property type="match status" value="1"/>
</dbReference>
<keyword evidence="4" id="KW-0167">Capsid protein</keyword>
<protein>
    <submittedName>
        <fullName evidence="4">Spore coat protein</fullName>
    </submittedName>
</protein>
<dbReference type="EMBL" id="RSFW01000017">
    <property type="protein sequence ID" value="RSD26062.1"/>
    <property type="molecule type" value="Genomic_DNA"/>
</dbReference>
<dbReference type="PANTHER" id="PTHR39183:SF1">
    <property type="entry name" value="SPORE COAT PROTEIN F-LIKE PROTEIN YHCQ"/>
    <property type="match status" value="1"/>
</dbReference>
<proteinExistence type="inferred from homology"/>
<dbReference type="OrthoDB" id="1913674at2"/>
<evidence type="ECO:0000313" key="4">
    <source>
        <dbReference type="EMBL" id="RSD26062.1"/>
    </source>
</evidence>
<reference evidence="5" key="1">
    <citation type="submission" date="2018-12" db="EMBL/GenBank/DDBJ databases">
        <title>Bacillus chawlae sp. nov., Bacillus glennii sp. nov., and Bacillus saganii sp. nov. Isolated from the Vehicle Assembly Building at Kennedy Space Center where the Viking Spacecraft were Assembled.</title>
        <authorList>
            <person name="Seuylemezian A."/>
            <person name="Vaishampayan P."/>
        </authorList>
    </citation>
    <scope>NUCLEOTIDE SEQUENCE [LARGE SCALE GENOMIC DNA]</scope>
    <source>
        <strain evidence="5">DSM 13966</strain>
    </source>
</reference>
<keyword evidence="4" id="KW-0946">Virion</keyword>
<dbReference type="InterPro" id="IPR012851">
    <property type="entry name" value="Spore_coat_CotF-like"/>
</dbReference>
<dbReference type="GO" id="GO:0030435">
    <property type="term" value="P:sporulation resulting in formation of a cellular spore"/>
    <property type="evidence" value="ECO:0007669"/>
    <property type="project" value="UniProtKB-KW"/>
</dbReference>
<comment type="similarity">
    <text evidence="3">Belongs to the CotF family.</text>
</comment>
<comment type="caution">
    <text evidence="4">The sequence shown here is derived from an EMBL/GenBank/DDBJ whole genome shotgun (WGS) entry which is preliminary data.</text>
</comment>
<evidence type="ECO:0000313" key="5">
    <source>
        <dbReference type="Proteomes" id="UP000279911"/>
    </source>
</evidence>
<accession>A0A3R9E830</accession>
<evidence type="ECO:0000256" key="3">
    <source>
        <dbReference type="ARBA" id="ARBA00024344"/>
    </source>
</evidence>
<comment type="subcellular location">
    <subcellularLocation>
        <location evidence="2">Spore coat</location>
    </subcellularLocation>
</comment>
<dbReference type="AlphaFoldDB" id="A0A3R9E830"/>
<organism evidence="4 5">
    <name type="scientific">Mesobacillus subterraneus</name>
    <dbReference type="NCBI Taxonomy" id="285983"/>
    <lineage>
        <taxon>Bacteria</taxon>
        <taxon>Bacillati</taxon>
        <taxon>Bacillota</taxon>
        <taxon>Bacilli</taxon>
        <taxon>Bacillales</taxon>
        <taxon>Bacillaceae</taxon>
        <taxon>Mesobacillus</taxon>
    </lineage>
</organism>
<dbReference type="Gene3D" id="1.20.1260.10">
    <property type="match status" value="1"/>
</dbReference>
<evidence type="ECO:0000256" key="1">
    <source>
        <dbReference type="ARBA" id="ARBA00022969"/>
    </source>
</evidence>
<evidence type="ECO:0000256" key="2">
    <source>
        <dbReference type="ARBA" id="ARBA00024325"/>
    </source>
</evidence>